<evidence type="ECO:0000313" key="2">
    <source>
        <dbReference type="EMBL" id="CAD7447984.1"/>
    </source>
</evidence>
<name>A0A7R9I7A2_9NEOP</name>
<feature type="region of interest" description="Disordered" evidence="1">
    <location>
        <begin position="170"/>
        <end position="197"/>
    </location>
</feature>
<organism evidence="2">
    <name type="scientific">Timema bartmani</name>
    <dbReference type="NCBI Taxonomy" id="61472"/>
    <lineage>
        <taxon>Eukaryota</taxon>
        <taxon>Metazoa</taxon>
        <taxon>Ecdysozoa</taxon>
        <taxon>Arthropoda</taxon>
        <taxon>Hexapoda</taxon>
        <taxon>Insecta</taxon>
        <taxon>Pterygota</taxon>
        <taxon>Neoptera</taxon>
        <taxon>Polyneoptera</taxon>
        <taxon>Phasmatodea</taxon>
        <taxon>Timematodea</taxon>
        <taxon>Timematoidea</taxon>
        <taxon>Timematidae</taxon>
        <taxon>Timema</taxon>
    </lineage>
</organism>
<sequence length="324" mass="36454">MTLSYKLHHSGTKQGSSLTLTYYTMTISHKLHHRGTKQGSSLTLTDYTMVLSYKLHHSGNKQDVEQGLRACKSTQPHVDILVIDYIDQYWANYDPQAIYLREAPFDPELCSDEMYPSNMRASLIVMSVIFATSHSLPPADRTAYQSHLALNLAGQSRGAALQLRDRRWLTNEEEEEEGGNYEVKSSPEDYEGCDSRGAPCRNELSARDKYQDEAFQEQKKDVFMSRGWGAGGMPFNVLYLNTHKSPSRTPGEGEKQVQDLIKGKLSAERMGQALALVGTAPEKSPPVHQQMVLRNAMAARVPKRRQFSHIPQLFVSYGWGPLGK</sequence>
<dbReference type="EMBL" id="OD569456">
    <property type="protein sequence ID" value="CAD7447984.1"/>
    <property type="molecule type" value="Genomic_DNA"/>
</dbReference>
<dbReference type="AlphaFoldDB" id="A0A7R9I7A2"/>
<proteinExistence type="predicted"/>
<protein>
    <submittedName>
        <fullName evidence="2">Uncharacterized protein</fullName>
    </submittedName>
</protein>
<gene>
    <name evidence="2" type="ORF">TBIB3V08_LOCUS10277</name>
</gene>
<reference evidence="2" key="1">
    <citation type="submission" date="2020-11" db="EMBL/GenBank/DDBJ databases">
        <authorList>
            <person name="Tran Van P."/>
        </authorList>
    </citation>
    <scope>NUCLEOTIDE SEQUENCE</scope>
</reference>
<accession>A0A7R9I7A2</accession>
<evidence type="ECO:0000256" key="1">
    <source>
        <dbReference type="SAM" id="MobiDB-lite"/>
    </source>
</evidence>